<sequence>MDNEYKETYAKLYKIYKKYQKKYKHNPDSHQMCCMWSTVNPPDTIEDTKPMYEIEKTFEINFDEDEALVLYDMDLDEAAQRIIEIKRGKC</sequence>
<dbReference type="Proteomes" id="UP000501926">
    <property type="component" value="Chromosome"/>
</dbReference>
<dbReference type="Proteomes" id="UP000221734">
    <property type="component" value="Chromosome Kuenenia_stuttgartiensis_MBR1"/>
</dbReference>
<accession>Q1Q036</accession>
<dbReference type="OrthoDB" id="9948741at2"/>
<evidence type="ECO:0000313" key="3">
    <source>
        <dbReference type="EMBL" id="SOH04202.1"/>
    </source>
</evidence>
<reference evidence="3" key="3">
    <citation type="submission" date="2017-10" db="EMBL/GenBank/DDBJ databases">
        <authorList>
            <person name="Banno H."/>
            <person name="Chua N.-H."/>
        </authorList>
    </citation>
    <scope>NUCLEOTIDE SEQUENCE [LARGE SCALE GENOMIC DNA]</scope>
    <source>
        <strain evidence="3">Kuenenia_mbr1_ru-nijmegen</strain>
    </source>
</reference>
<dbReference type="KEGG" id="kst:KSMBR1_1703"/>
<evidence type="ECO:0000313" key="2">
    <source>
        <dbReference type="EMBL" id="QII09928.1"/>
    </source>
</evidence>
<dbReference type="EMBL" id="LT934425">
    <property type="protein sequence ID" value="SOH04202.1"/>
    <property type="molecule type" value="Genomic_DNA"/>
</dbReference>
<reference evidence="1" key="2">
    <citation type="submission" date="2006-01" db="EMBL/GenBank/DDBJ databases">
        <authorList>
            <person name="Genoscope"/>
        </authorList>
    </citation>
    <scope>NUCLEOTIDE SEQUENCE</scope>
</reference>
<evidence type="ECO:0000313" key="5">
    <source>
        <dbReference type="Proteomes" id="UP000501926"/>
    </source>
</evidence>
<gene>
    <name evidence="2" type="ORF">KsCSTR_05490</name>
    <name evidence="3" type="ORF">KSMBR1_1703</name>
    <name evidence="1" type="ORF">kustd1947</name>
</gene>
<dbReference type="AlphaFoldDB" id="Q1Q036"/>
<reference evidence="4" key="4">
    <citation type="submission" date="2017-10" db="EMBL/GenBank/DDBJ databases">
        <authorList>
            <person name="Frank J."/>
        </authorList>
    </citation>
    <scope>NUCLEOTIDE SEQUENCE [LARGE SCALE GENOMIC DNA]</scope>
</reference>
<reference evidence="2 5" key="5">
    <citation type="submission" date="2020-02" db="EMBL/GenBank/DDBJ databases">
        <title>Newly sequenced genome of strain CSTR1 showed variability in Candidatus Kuenenia stuttgartiensis genomes.</title>
        <authorList>
            <person name="Ding C."/>
            <person name="Adrian L."/>
        </authorList>
    </citation>
    <scope>NUCLEOTIDE SEQUENCE [LARGE SCALE GENOMIC DNA]</scope>
    <source>
        <strain evidence="2 5">CSTR1</strain>
    </source>
</reference>
<protein>
    <submittedName>
        <fullName evidence="1">Uncharacterized protein</fullName>
    </submittedName>
</protein>
<reference evidence="1" key="1">
    <citation type="journal article" date="2006" name="Nature">
        <title>Deciphering the evolution and metabolism of an anammox bacterium from a community genome.</title>
        <authorList>
            <person name="Strous M."/>
            <person name="Pelletier E."/>
            <person name="Mangenot S."/>
            <person name="Rattei T."/>
            <person name="Lehner A."/>
            <person name="Taylor M.W."/>
            <person name="Horn M."/>
            <person name="Daims H."/>
            <person name="Bartol-Mavel D."/>
            <person name="Wincker P."/>
            <person name="Barbe V."/>
            <person name="Fonknechten N."/>
            <person name="Vallenet D."/>
            <person name="Segurens B."/>
            <person name="Schenowitz-Truong C."/>
            <person name="Medigue C."/>
            <person name="Collingro A."/>
            <person name="Snel B."/>
            <person name="Dutilh B.E."/>
            <person name="OpDenCamp H.J.M."/>
            <person name="vanDerDrift C."/>
            <person name="Cirpus I."/>
            <person name="vanDePas-Schoonen K.T."/>
            <person name="Harhangi H.R."/>
            <person name="vanNiftrik L."/>
            <person name="Schmid M."/>
            <person name="Keltjens J."/>
            <person name="vanDeVossenberg J."/>
            <person name="Kartal B."/>
            <person name="Meier H."/>
            <person name="Frishman D."/>
            <person name="Huynen M.A."/>
            <person name="Mewes H."/>
            <person name="Weissenbach J."/>
            <person name="Jetten M.S.M."/>
            <person name="Wagner M."/>
            <person name="LePaslier D."/>
        </authorList>
    </citation>
    <scope>NUCLEOTIDE SEQUENCE</scope>
</reference>
<evidence type="ECO:0000313" key="4">
    <source>
        <dbReference type="Proteomes" id="UP000221734"/>
    </source>
</evidence>
<evidence type="ECO:0000313" key="1">
    <source>
        <dbReference type="EMBL" id="CAJ72692.1"/>
    </source>
</evidence>
<dbReference type="EMBL" id="CP049055">
    <property type="protein sequence ID" value="QII09928.1"/>
    <property type="molecule type" value="Genomic_DNA"/>
</dbReference>
<dbReference type="EMBL" id="CT573072">
    <property type="protein sequence ID" value="CAJ72692.1"/>
    <property type="molecule type" value="Genomic_DNA"/>
</dbReference>
<proteinExistence type="predicted"/>
<name>Q1Q036_KUEST</name>
<organism evidence="1">
    <name type="scientific">Kuenenia stuttgartiensis</name>
    <dbReference type="NCBI Taxonomy" id="174633"/>
    <lineage>
        <taxon>Bacteria</taxon>
        <taxon>Pseudomonadati</taxon>
        <taxon>Planctomycetota</taxon>
        <taxon>Candidatus Brocadiia</taxon>
        <taxon>Candidatus Brocadiales</taxon>
        <taxon>Candidatus Brocadiaceae</taxon>
        <taxon>Candidatus Kuenenia</taxon>
    </lineage>
</organism>
<dbReference type="RefSeq" id="WP_099324928.1">
    <property type="nucleotide sequence ID" value="NZ_CP049055.1"/>
</dbReference>
<keyword evidence="4" id="KW-1185">Reference proteome</keyword>